<dbReference type="InterPro" id="IPR008280">
    <property type="entry name" value="Tub_FtsZ_C"/>
</dbReference>
<feature type="compositionally biased region" description="Low complexity" evidence="4">
    <location>
        <begin position="193"/>
        <end position="211"/>
    </location>
</feature>
<dbReference type="EMBL" id="PFDW01000051">
    <property type="protein sequence ID" value="PJE58141.1"/>
    <property type="molecule type" value="Genomic_DNA"/>
</dbReference>
<organism evidence="6 7">
    <name type="scientific">Candidatus Portnoybacteria bacterium CG10_big_fil_rev_8_21_14_0_10_36_7</name>
    <dbReference type="NCBI Taxonomy" id="1974812"/>
    <lineage>
        <taxon>Bacteria</taxon>
        <taxon>Candidatus Portnoyibacteriota</taxon>
    </lineage>
</organism>
<dbReference type="SUPFAM" id="SSF55307">
    <property type="entry name" value="Tubulin C-terminal domain-like"/>
    <property type="match status" value="1"/>
</dbReference>
<dbReference type="SMART" id="SM00865">
    <property type="entry name" value="Tubulin_C"/>
    <property type="match status" value="1"/>
</dbReference>
<keyword evidence="2" id="KW-0547">Nucleotide-binding</keyword>
<protein>
    <submittedName>
        <fullName evidence="6">Cell division protein FtsZ</fullName>
    </submittedName>
</protein>
<keyword evidence="6" id="KW-0131">Cell cycle</keyword>
<evidence type="ECO:0000256" key="2">
    <source>
        <dbReference type="ARBA" id="ARBA00022741"/>
    </source>
</evidence>
<evidence type="ECO:0000259" key="5">
    <source>
        <dbReference type="SMART" id="SM00865"/>
    </source>
</evidence>
<dbReference type="GO" id="GO:0005737">
    <property type="term" value="C:cytoplasm"/>
    <property type="evidence" value="ECO:0007669"/>
    <property type="project" value="TreeGrafter"/>
</dbReference>
<evidence type="ECO:0000313" key="7">
    <source>
        <dbReference type="Proteomes" id="UP000231450"/>
    </source>
</evidence>
<dbReference type="PANTHER" id="PTHR30314">
    <property type="entry name" value="CELL DIVISION PROTEIN FTSZ-RELATED"/>
    <property type="match status" value="1"/>
</dbReference>
<dbReference type="SUPFAM" id="SSF52490">
    <property type="entry name" value="Tubulin nucleotide-binding domain-like"/>
    <property type="match status" value="1"/>
</dbReference>
<dbReference type="GO" id="GO:0005525">
    <property type="term" value="F:GTP binding"/>
    <property type="evidence" value="ECO:0007669"/>
    <property type="project" value="UniProtKB-KW"/>
</dbReference>
<dbReference type="InterPro" id="IPR003008">
    <property type="entry name" value="Tubulin_FtsZ_GTPase"/>
</dbReference>
<feature type="non-terminal residue" evidence="6">
    <location>
        <position position="1"/>
    </location>
</feature>
<dbReference type="InterPro" id="IPR000158">
    <property type="entry name" value="Cell_div_FtsZ"/>
</dbReference>
<evidence type="ECO:0000256" key="4">
    <source>
        <dbReference type="SAM" id="MobiDB-lite"/>
    </source>
</evidence>
<dbReference type="InterPro" id="IPR024757">
    <property type="entry name" value="FtsZ_C"/>
</dbReference>
<dbReference type="GO" id="GO:0051301">
    <property type="term" value="P:cell division"/>
    <property type="evidence" value="ECO:0007669"/>
    <property type="project" value="UniProtKB-KW"/>
</dbReference>
<feature type="region of interest" description="Disordered" evidence="4">
    <location>
        <begin position="187"/>
        <end position="215"/>
    </location>
</feature>
<dbReference type="Gene3D" id="3.40.50.1440">
    <property type="entry name" value="Tubulin/FtsZ, GTPase domain"/>
    <property type="match status" value="1"/>
</dbReference>
<accession>A0A2M8KDY7</accession>
<evidence type="ECO:0000313" key="6">
    <source>
        <dbReference type="EMBL" id="PJE58141.1"/>
    </source>
</evidence>
<evidence type="ECO:0000256" key="3">
    <source>
        <dbReference type="ARBA" id="ARBA00023134"/>
    </source>
</evidence>
<keyword evidence="3" id="KW-0342">GTP-binding</keyword>
<dbReference type="Proteomes" id="UP000231450">
    <property type="component" value="Unassembled WGS sequence"/>
</dbReference>
<dbReference type="Gene3D" id="3.30.1330.20">
    <property type="entry name" value="Tubulin/FtsZ, C-terminal domain"/>
    <property type="match status" value="1"/>
</dbReference>
<feature type="domain" description="Tubulin/FtsZ 2-layer sandwich" evidence="5">
    <location>
        <begin position="71"/>
        <end position="189"/>
    </location>
</feature>
<dbReference type="CDD" id="cd02201">
    <property type="entry name" value="FtsZ_type1"/>
    <property type="match status" value="1"/>
</dbReference>
<reference evidence="7" key="1">
    <citation type="submission" date="2017-09" db="EMBL/GenBank/DDBJ databases">
        <title>Depth-based differentiation of microbial function through sediment-hosted aquifers and enrichment of novel symbionts in the deep terrestrial subsurface.</title>
        <authorList>
            <person name="Probst A.J."/>
            <person name="Ladd B."/>
            <person name="Jarett J.K."/>
            <person name="Geller-Mcgrath D.E."/>
            <person name="Sieber C.M.K."/>
            <person name="Emerson J.B."/>
            <person name="Anantharaman K."/>
            <person name="Thomas B.C."/>
            <person name="Malmstrom R."/>
            <person name="Stieglmeier M."/>
            <person name="Klingl A."/>
            <person name="Woyke T."/>
            <person name="Ryan C.M."/>
            <person name="Banfield J.F."/>
        </authorList>
    </citation>
    <scope>NUCLEOTIDE SEQUENCE [LARGE SCALE GENOMIC DNA]</scope>
</reference>
<comment type="similarity">
    <text evidence="1">Belongs to the FtsZ family.</text>
</comment>
<dbReference type="Pfam" id="PF12327">
    <property type="entry name" value="FtsZ_C"/>
    <property type="match status" value="1"/>
</dbReference>
<dbReference type="PANTHER" id="PTHR30314:SF3">
    <property type="entry name" value="MITOCHONDRIAL DIVISION PROTEIN FSZA"/>
    <property type="match status" value="1"/>
</dbReference>
<dbReference type="AlphaFoldDB" id="A0A2M8KDY7"/>
<name>A0A2M8KDY7_9BACT</name>
<dbReference type="InterPro" id="IPR045061">
    <property type="entry name" value="FtsZ/CetZ"/>
</dbReference>
<dbReference type="InterPro" id="IPR018316">
    <property type="entry name" value="Tubulin/FtsZ_2-layer-sand-dom"/>
</dbReference>
<sequence length="264" mass="28693">TFEGSQRMKLAREGLAQLKERVDALITIPNDRILQIIDRHTPLLEAFATVDDILRQGVQGISDLITIPGIVNVDFADIKAIMKDAGSALMGIGKANGDDRASEAARQAINSPLLELSIDGASGVLFNLSGGADLTMTEINEAAKVITESIDPEAKVIFGAVTDDKLKKGEIKITVIATGFKSGELKKRESDFESGSQREVSRSVSQSASVEPVISRQEPIVRQNVQPVVEQPKKKPIPIFDSKLSSIEEDDELDIPTFIRKKMK</sequence>
<evidence type="ECO:0000256" key="1">
    <source>
        <dbReference type="ARBA" id="ARBA00009690"/>
    </source>
</evidence>
<keyword evidence="6" id="KW-0132">Cell division</keyword>
<dbReference type="GO" id="GO:0003924">
    <property type="term" value="F:GTPase activity"/>
    <property type="evidence" value="ECO:0007669"/>
    <property type="project" value="InterPro"/>
</dbReference>
<comment type="caution">
    <text evidence="6">The sequence shown here is derived from an EMBL/GenBank/DDBJ whole genome shotgun (WGS) entry which is preliminary data.</text>
</comment>
<dbReference type="InterPro" id="IPR037103">
    <property type="entry name" value="Tubulin/FtsZ-like_C"/>
</dbReference>
<dbReference type="InterPro" id="IPR036525">
    <property type="entry name" value="Tubulin/FtsZ_GTPase_sf"/>
</dbReference>
<gene>
    <name evidence="6" type="ORF">COU81_02445</name>
</gene>
<proteinExistence type="inferred from homology"/>
<dbReference type="PRINTS" id="PR00423">
    <property type="entry name" value="CELLDVISFTSZ"/>
</dbReference>
<dbReference type="GO" id="GO:0032153">
    <property type="term" value="C:cell division site"/>
    <property type="evidence" value="ECO:0007669"/>
    <property type="project" value="TreeGrafter"/>
</dbReference>